<accession>A0A8J8SB47</accession>
<dbReference type="PANTHER" id="PTHR40661:SF1">
    <property type="entry name" value="HTH CRO_C1-TYPE DOMAIN-CONTAINING PROTEIN"/>
    <property type="match status" value="1"/>
</dbReference>
<sequence length="188" mass="21574">MGLYERIKNRREELKMTQEELATKMGYKSRSTIAKIESGANDIPQSKIKDFAEALQTTPSYLMGWTDDTGFASEITKKQINKTIFSQRLKEIMEENNETTYTLGDSLHLSAATISRYTIGEMVPKITTIEILSLKYNLNPAWLMGYDVPKHIKTDKPNTLAAHATKDLTEEEQEKVIEYIKFLKSQRK</sequence>
<name>A0A8J8SB47_9FIRM</name>
<dbReference type="GO" id="GO:0003677">
    <property type="term" value="F:DNA binding"/>
    <property type="evidence" value="ECO:0007669"/>
    <property type="project" value="UniProtKB-KW"/>
</dbReference>
<dbReference type="PROSITE" id="PS50943">
    <property type="entry name" value="HTH_CROC1"/>
    <property type="match status" value="2"/>
</dbReference>
<evidence type="ECO:0000256" key="2">
    <source>
        <dbReference type="ARBA" id="ARBA00023125"/>
    </source>
</evidence>
<dbReference type="PANTHER" id="PTHR40661">
    <property type="match status" value="1"/>
</dbReference>
<dbReference type="Pfam" id="PF01381">
    <property type="entry name" value="HTH_3"/>
    <property type="match status" value="1"/>
</dbReference>
<keyword evidence="1" id="KW-0805">Transcription regulation</keyword>
<evidence type="ECO:0000256" key="1">
    <source>
        <dbReference type="ARBA" id="ARBA00023015"/>
    </source>
</evidence>
<gene>
    <name evidence="5" type="ORF">HYG85_04710</name>
</gene>
<keyword evidence="2" id="KW-0238">DNA-binding</keyword>
<dbReference type="SMART" id="SM00530">
    <property type="entry name" value="HTH_XRE"/>
    <property type="match status" value="2"/>
</dbReference>
<dbReference type="InterPro" id="IPR010982">
    <property type="entry name" value="Lambda_DNA-bd_dom_sf"/>
</dbReference>
<dbReference type="Proteomes" id="UP000677305">
    <property type="component" value="Chromosome"/>
</dbReference>
<evidence type="ECO:0000313" key="5">
    <source>
        <dbReference type="EMBL" id="QUH28254.1"/>
    </source>
</evidence>
<organism evidence="5 6">
    <name type="scientific">Vallitalea guaymasensis</name>
    <dbReference type="NCBI Taxonomy" id="1185412"/>
    <lineage>
        <taxon>Bacteria</taxon>
        <taxon>Bacillati</taxon>
        <taxon>Bacillota</taxon>
        <taxon>Clostridia</taxon>
        <taxon>Lachnospirales</taxon>
        <taxon>Vallitaleaceae</taxon>
        <taxon>Vallitalea</taxon>
    </lineage>
</organism>
<dbReference type="KEGG" id="vgu:HYG85_04710"/>
<dbReference type="Gene3D" id="1.10.260.40">
    <property type="entry name" value="lambda repressor-like DNA-binding domains"/>
    <property type="match status" value="2"/>
</dbReference>
<dbReference type="SUPFAM" id="SSF47413">
    <property type="entry name" value="lambda repressor-like DNA-binding domains"/>
    <property type="match status" value="2"/>
</dbReference>
<protein>
    <submittedName>
        <fullName evidence="5">Helix-turn-helix transcriptional regulator</fullName>
    </submittedName>
</protein>
<evidence type="ECO:0000313" key="6">
    <source>
        <dbReference type="Proteomes" id="UP000677305"/>
    </source>
</evidence>
<keyword evidence="3" id="KW-0804">Transcription</keyword>
<dbReference type="EMBL" id="CP058561">
    <property type="protein sequence ID" value="QUH28254.1"/>
    <property type="molecule type" value="Genomic_DNA"/>
</dbReference>
<evidence type="ECO:0000259" key="4">
    <source>
        <dbReference type="PROSITE" id="PS50943"/>
    </source>
</evidence>
<evidence type="ECO:0000256" key="3">
    <source>
        <dbReference type="ARBA" id="ARBA00023163"/>
    </source>
</evidence>
<dbReference type="InterPro" id="IPR001387">
    <property type="entry name" value="Cro/C1-type_HTH"/>
</dbReference>
<dbReference type="CDD" id="cd00093">
    <property type="entry name" value="HTH_XRE"/>
    <property type="match status" value="2"/>
</dbReference>
<dbReference type="AlphaFoldDB" id="A0A8J8SB47"/>
<keyword evidence="6" id="KW-1185">Reference proteome</keyword>
<reference evidence="5 6" key="1">
    <citation type="submission" date="2020-07" db="EMBL/GenBank/DDBJ databases">
        <title>Vallitalea guaymasensis genome.</title>
        <authorList>
            <person name="Postec A."/>
        </authorList>
    </citation>
    <scope>NUCLEOTIDE SEQUENCE [LARGE SCALE GENOMIC DNA]</scope>
    <source>
        <strain evidence="5 6">Ra1766G1</strain>
    </source>
</reference>
<proteinExistence type="predicted"/>
<feature type="domain" description="HTH cro/C1-type" evidence="4">
    <location>
        <begin position="89"/>
        <end position="143"/>
    </location>
</feature>
<feature type="domain" description="HTH cro/C1-type" evidence="4">
    <location>
        <begin position="7"/>
        <end position="62"/>
    </location>
</feature>
<dbReference type="RefSeq" id="WP_212692508.1">
    <property type="nucleotide sequence ID" value="NZ_CP058561.1"/>
</dbReference>